<protein>
    <submittedName>
        <fullName evidence="1">Uncharacterized protein</fullName>
    </submittedName>
</protein>
<reference evidence="1" key="1">
    <citation type="journal article" date="2022" name="Front. Genet.">
        <title>Chromosome-Scale Assembly of the Dendrobium nobile Genome Provides Insights Into the Molecular Mechanism of the Biosynthesis of the Medicinal Active Ingredient of Dendrobium.</title>
        <authorList>
            <person name="Xu Q."/>
            <person name="Niu S.-C."/>
            <person name="Li K.-L."/>
            <person name="Zheng P.-J."/>
            <person name="Zhang X.-J."/>
            <person name="Jia Y."/>
            <person name="Liu Y."/>
            <person name="Niu Y.-X."/>
            <person name="Yu L.-H."/>
            <person name="Chen D.-F."/>
            <person name="Zhang G.-Q."/>
        </authorList>
    </citation>
    <scope>NUCLEOTIDE SEQUENCE</scope>
    <source>
        <tissue evidence="1">Leaf</tissue>
    </source>
</reference>
<name>A0A8T3B150_DENNO</name>
<evidence type="ECO:0000313" key="2">
    <source>
        <dbReference type="Proteomes" id="UP000829196"/>
    </source>
</evidence>
<evidence type="ECO:0000313" key="1">
    <source>
        <dbReference type="EMBL" id="KAI0501878.1"/>
    </source>
</evidence>
<proteinExistence type="predicted"/>
<organism evidence="1 2">
    <name type="scientific">Dendrobium nobile</name>
    <name type="common">Orchid</name>
    <dbReference type="NCBI Taxonomy" id="94219"/>
    <lineage>
        <taxon>Eukaryota</taxon>
        <taxon>Viridiplantae</taxon>
        <taxon>Streptophyta</taxon>
        <taxon>Embryophyta</taxon>
        <taxon>Tracheophyta</taxon>
        <taxon>Spermatophyta</taxon>
        <taxon>Magnoliopsida</taxon>
        <taxon>Liliopsida</taxon>
        <taxon>Asparagales</taxon>
        <taxon>Orchidaceae</taxon>
        <taxon>Epidendroideae</taxon>
        <taxon>Malaxideae</taxon>
        <taxon>Dendrobiinae</taxon>
        <taxon>Dendrobium</taxon>
    </lineage>
</organism>
<sequence>MPLIVVGHPITSIKKFHHCFSSSRNSIPPLIEALDGHFFMEETLHFKLFSPDLFSLRLDQGNPDQIIVRVSHQNRQWSFELHLNELLHHLLQPPRSLQNLPSGVENFSFTLDLNCIIQPSNASTFVVIVSKKNPPDTNLM</sequence>
<gene>
    <name evidence="1" type="ORF">KFK09_016823</name>
</gene>
<accession>A0A8T3B150</accession>
<keyword evidence="2" id="KW-1185">Reference proteome</keyword>
<comment type="caution">
    <text evidence="1">The sequence shown here is derived from an EMBL/GenBank/DDBJ whole genome shotgun (WGS) entry which is preliminary data.</text>
</comment>
<dbReference type="EMBL" id="JAGYWB010000012">
    <property type="protein sequence ID" value="KAI0501878.1"/>
    <property type="molecule type" value="Genomic_DNA"/>
</dbReference>
<dbReference type="Proteomes" id="UP000829196">
    <property type="component" value="Unassembled WGS sequence"/>
</dbReference>
<dbReference type="AlphaFoldDB" id="A0A8T3B150"/>